<protein>
    <submittedName>
        <fullName evidence="2">Uncharacterized protein</fullName>
    </submittedName>
</protein>
<keyword evidence="3" id="KW-1185">Reference proteome</keyword>
<accession>A0A4Q2DJW4</accession>
<dbReference type="AlphaFoldDB" id="A0A4Q2DJW4"/>
<dbReference type="Proteomes" id="UP000290288">
    <property type="component" value="Unassembled WGS sequence"/>
</dbReference>
<sequence>MPNKKKSKKSKGKRRAHSTPEIFDLPSGPQAAPMITLRRSQAVRTIVAFPSLGVIAKGLAPYLNPLLGFDLDRSLYSRLTTLILDASPRLQEALSHIHTCRNADLISLATHISFLFYRVCPQEFRQYFGTEGWYWLRDQPPPPEPFGGLQEVGDPIQVDPPTFPDVICHDTPEDQSQPSSEDEIPSKEPEAVEVEAGVPEGGDSAGKGIEEAQTQETLINVKSEDVPLSMTLAAELFPSDEEVEDPPPAAQEITEQPSLSKPLTIKIPAKANRPGLASGTGRPETVLNHAYLRPPPGIHPRVAAGQKKAQKHDNYPHVEAPGVLPIYKEGPLFLQSSALRELTLPVNQGPVPSWVRPSCGQCASHGLVCTGGDFLNHVRCNQCAALKQTCGFDTRIPRFTSSQQLAFAGEASPLNISSLVADALHLRAMAQIAASHAEDLQKMTEAKLATLSLILQRVYSSEGDEGLNTYIRNVQDFEELLNFAKDIPLDTPMRFPERLHATVQQPDEMGYRWITDYQSSIYHNPPSAPAAPPTEVADDLQGGSFYADEDAMETNLPQQAPQNTTSPIAGPSTFPGALETSAASGSGLQAGLLTQPSGEPAVPGEDTSLTVFVSRNVPPEERAGNLYELMAPLFHSLIREAEVRHHHQEA</sequence>
<feature type="region of interest" description="Disordered" evidence="1">
    <location>
        <begin position="1"/>
        <end position="27"/>
    </location>
</feature>
<evidence type="ECO:0000313" key="3">
    <source>
        <dbReference type="Proteomes" id="UP000290288"/>
    </source>
</evidence>
<dbReference type="OrthoDB" id="10410869at2759"/>
<feature type="region of interest" description="Disordered" evidence="1">
    <location>
        <begin position="144"/>
        <end position="207"/>
    </location>
</feature>
<name>A0A4Q2DJW4_9AGAR</name>
<dbReference type="EMBL" id="SDEE01000199">
    <property type="protein sequence ID" value="RXW19476.1"/>
    <property type="molecule type" value="Genomic_DNA"/>
</dbReference>
<feature type="compositionally biased region" description="Basic residues" evidence="1">
    <location>
        <begin position="1"/>
        <end position="17"/>
    </location>
</feature>
<reference evidence="2 3" key="1">
    <citation type="submission" date="2019-01" db="EMBL/GenBank/DDBJ databases">
        <title>Draft genome sequence of Psathyrella aberdarensis IHI B618.</title>
        <authorList>
            <person name="Buettner E."/>
            <person name="Kellner H."/>
        </authorList>
    </citation>
    <scope>NUCLEOTIDE SEQUENCE [LARGE SCALE GENOMIC DNA]</scope>
    <source>
        <strain evidence="2 3">IHI B618</strain>
    </source>
</reference>
<feature type="compositionally biased region" description="Polar residues" evidence="1">
    <location>
        <begin position="557"/>
        <end position="567"/>
    </location>
</feature>
<evidence type="ECO:0000256" key="1">
    <source>
        <dbReference type="SAM" id="MobiDB-lite"/>
    </source>
</evidence>
<proteinExistence type="predicted"/>
<organism evidence="2 3">
    <name type="scientific">Candolleomyces aberdarensis</name>
    <dbReference type="NCBI Taxonomy" id="2316362"/>
    <lineage>
        <taxon>Eukaryota</taxon>
        <taxon>Fungi</taxon>
        <taxon>Dikarya</taxon>
        <taxon>Basidiomycota</taxon>
        <taxon>Agaricomycotina</taxon>
        <taxon>Agaricomycetes</taxon>
        <taxon>Agaricomycetidae</taxon>
        <taxon>Agaricales</taxon>
        <taxon>Agaricineae</taxon>
        <taxon>Psathyrellaceae</taxon>
        <taxon>Candolleomyces</taxon>
    </lineage>
</organism>
<gene>
    <name evidence="2" type="ORF">EST38_g6368</name>
</gene>
<feature type="region of interest" description="Disordered" evidence="1">
    <location>
        <begin position="240"/>
        <end position="287"/>
    </location>
</feature>
<evidence type="ECO:0000313" key="2">
    <source>
        <dbReference type="EMBL" id="RXW19476.1"/>
    </source>
</evidence>
<comment type="caution">
    <text evidence="2">The sequence shown here is derived from an EMBL/GenBank/DDBJ whole genome shotgun (WGS) entry which is preliminary data.</text>
</comment>
<feature type="region of interest" description="Disordered" evidence="1">
    <location>
        <begin position="557"/>
        <end position="582"/>
    </location>
</feature>